<dbReference type="RefSeq" id="XP_006682666.1">
    <property type="nucleotide sequence ID" value="XM_006682603.1"/>
</dbReference>
<proteinExistence type="predicted"/>
<dbReference type="InParanoid" id="F4PD96"/>
<evidence type="ECO:0000259" key="5">
    <source>
        <dbReference type="PROSITE" id="PS50072"/>
    </source>
</evidence>
<organism evidence="6 7">
    <name type="scientific">Batrachochytrium dendrobatidis (strain JAM81 / FGSC 10211)</name>
    <name type="common">Frog chytrid fungus</name>
    <dbReference type="NCBI Taxonomy" id="684364"/>
    <lineage>
        <taxon>Eukaryota</taxon>
        <taxon>Fungi</taxon>
        <taxon>Fungi incertae sedis</taxon>
        <taxon>Chytridiomycota</taxon>
        <taxon>Chytridiomycota incertae sedis</taxon>
        <taxon>Chytridiomycetes</taxon>
        <taxon>Rhizophydiales</taxon>
        <taxon>Rhizophydiales incertae sedis</taxon>
        <taxon>Batrachochytrium</taxon>
    </lineage>
</organism>
<dbReference type="Gene3D" id="2.40.100.10">
    <property type="entry name" value="Cyclophilin-like"/>
    <property type="match status" value="1"/>
</dbReference>
<dbReference type="CDD" id="cd01926">
    <property type="entry name" value="cyclophilin_ABH_like"/>
    <property type="match status" value="1"/>
</dbReference>
<evidence type="ECO:0000256" key="2">
    <source>
        <dbReference type="ARBA" id="ARBA00013194"/>
    </source>
</evidence>
<accession>F4PD96</accession>
<dbReference type="OMA" id="TKGSCIH"/>
<dbReference type="InterPro" id="IPR029000">
    <property type="entry name" value="Cyclophilin-like_dom_sf"/>
</dbReference>
<protein>
    <recommendedName>
        <fullName evidence="2">peptidylprolyl isomerase</fullName>
        <ecNumber evidence="2">5.2.1.8</ecNumber>
    </recommendedName>
</protein>
<dbReference type="PROSITE" id="PS00170">
    <property type="entry name" value="CSA_PPIASE_1"/>
    <property type="match status" value="1"/>
</dbReference>
<dbReference type="SUPFAM" id="SSF48452">
    <property type="entry name" value="TPR-like"/>
    <property type="match status" value="1"/>
</dbReference>
<sequence>MTNTTYPRCFFDIQFGNRPVSVSTGRIVMEMYQDTCPRTVANFISLCQGDQISAVSGKQLHYKGSGFHRVIKSFMIQGGDFTRGDGTGGESIYGEKFEDEDFSRLHERPGLLSMANAGPNTNGSQFFITTCPTPHLNGKHVVFGRVIKGMSVVRSIENCEKGANDKPLEDIMIADCGVLAEGEEDGIPIPDDGDVLPEYTEDHDLIPEDHPTEYIAFASQIKTIGNTLLKQALASTDSTAAQSFFSKAIAKYEKAVRYLEAINPSPEEATELTYEAKLEFFALKVSCLSNLSLASGKISDWAGQQRYSERILSIAETLATYTVKHSTTPLMVTPADQSKAYFRVGQALVKQLQYEQGCKMLERAQSLTSGTPDAMIIKTINETQRMIKERAAKEKRMYQKMFE</sequence>
<gene>
    <name evidence="6" type="ORF">BATDEDRAFT_37516</name>
</gene>
<dbReference type="GO" id="GO:0006457">
    <property type="term" value="P:protein folding"/>
    <property type="evidence" value="ECO:0000318"/>
    <property type="project" value="GO_Central"/>
</dbReference>
<dbReference type="InterPro" id="IPR011990">
    <property type="entry name" value="TPR-like_helical_dom_sf"/>
</dbReference>
<keyword evidence="7" id="KW-1185">Reference proteome</keyword>
<dbReference type="PANTHER" id="PTHR11071:SF561">
    <property type="entry name" value="PEPTIDYL-PROLYL CIS-TRANS ISOMERASE D-RELATED"/>
    <property type="match status" value="1"/>
</dbReference>
<dbReference type="GO" id="GO:0016018">
    <property type="term" value="F:cyclosporin A binding"/>
    <property type="evidence" value="ECO:0000318"/>
    <property type="project" value="GO_Central"/>
</dbReference>
<evidence type="ECO:0000313" key="7">
    <source>
        <dbReference type="Proteomes" id="UP000007241"/>
    </source>
</evidence>
<evidence type="ECO:0000256" key="4">
    <source>
        <dbReference type="ARBA" id="ARBA00023235"/>
    </source>
</evidence>
<dbReference type="OrthoDB" id="407558at2759"/>
<dbReference type="FunFam" id="2.40.100.10:FF:000025">
    <property type="entry name" value="Peptidyl-prolyl cis-trans isomerase CYP19-2"/>
    <property type="match status" value="1"/>
</dbReference>
<name>F4PD96_BATDJ</name>
<dbReference type="Proteomes" id="UP000007241">
    <property type="component" value="Unassembled WGS sequence"/>
</dbReference>
<dbReference type="PRINTS" id="PR00153">
    <property type="entry name" value="CSAPPISMRASE"/>
</dbReference>
<dbReference type="SUPFAM" id="SSF50891">
    <property type="entry name" value="Cyclophilin-like"/>
    <property type="match status" value="1"/>
</dbReference>
<comment type="catalytic activity">
    <reaction evidence="1">
        <text>[protein]-peptidylproline (omega=180) = [protein]-peptidylproline (omega=0)</text>
        <dbReference type="Rhea" id="RHEA:16237"/>
        <dbReference type="Rhea" id="RHEA-COMP:10747"/>
        <dbReference type="Rhea" id="RHEA-COMP:10748"/>
        <dbReference type="ChEBI" id="CHEBI:83833"/>
        <dbReference type="ChEBI" id="CHEBI:83834"/>
        <dbReference type="EC" id="5.2.1.8"/>
    </reaction>
</comment>
<reference evidence="6 7" key="1">
    <citation type="submission" date="2009-12" db="EMBL/GenBank/DDBJ databases">
        <title>The draft genome of Batrachochytrium dendrobatidis.</title>
        <authorList>
            <consortium name="US DOE Joint Genome Institute (JGI-PGF)"/>
            <person name="Kuo A."/>
            <person name="Salamov A."/>
            <person name="Schmutz J."/>
            <person name="Lucas S."/>
            <person name="Pitluck S."/>
            <person name="Rosenblum E."/>
            <person name="Stajich J."/>
            <person name="Eisen M."/>
            <person name="Grigoriev I.V."/>
        </authorList>
    </citation>
    <scope>NUCLEOTIDE SEQUENCE [LARGE SCALE GENOMIC DNA]</scope>
    <source>
        <strain evidence="7">JAM81 / FGSC 10211</strain>
    </source>
</reference>
<dbReference type="HOGENOM" id="CLU_012062_37_0_1"/>
<dbReference type="Gene3D" id="1.25.40.10">
    <property type="entry name" value="Tetratricopeptide repeat domain"/>
    <property type="match status" value="1"/>
</dbReference>
<dbReference type="EC" id="5.2.1.8" evidence="2"/>
<dbReference type="PROSITE" id="PS50072">
    <property type="entry name" value="CSA_PPIASE_2"/>
    <property type="match status" value="1"/>
</dbReference>
<dbReference type="GO" id="GO:0003755">
    <property type="term" value="F:peptidyl-prolyl cis-trans isomerase activity"/>
    <property type="evidence" value="ECO:0000318"/>
    <property type="project" value="GO_Central"/>
</dbReference>
<dbReference type="Pfam" id="PF00160">
    <property type="entry name" value="Pro_isomerase"/>
    <property type="match status" value="1"/>
</dbReference>
<dbReference type="PANTHER" id="PTHR11071">
    <property type="entry name" value="PEPTIDYL-PROLYL CIS-TRANS ISOMERASE"/>
    <property type="match status" value="1"/>
</dbReference>
<dbReference type="GeneID" id="18241440"/>
<keyword evidence="4" id="KW-0413">Isomerase</keyword>
<dbReference type="GO" id="GO:0005737">
    <property type="term" value="C:cytoplasm"/>
    <property type="evidence" value="ECO:0000318"/>
    <property type="project" value="GO_Central"/>
</dbReference>
<evidence type="ECO:0000256" key="3">
    <source>
        <dbReference type="ARBA" id="ARBA00023110"/>
    </source>
</evidence>
<evidence type="ECO:0000313" key="6">
    <source>
        <dbReference type="EMBL" id="EGF76644.1"/>
    </source>
</evidence>
<dbReference type="STRING" id="684364.F4PD96"/>
<keyword evidence="3" id="KW-0697">Rotamase</keyword>
<evidence type="ECO:0000256" key="1">
    <source>
        <dbReference type="ARBA" id="ARBA00000971"/>
    </source>
</evidence>
<dbReference type="EMBL" id="GL882895">
    <property type="protein sequence ID" value="EGF76644.1"/>
    <property type="molecule type" value="Genomic_DNA"/>
</dbReference>
<dbReference type="AlphaFoldDB" id="F4PD96"/>
<dbReference type="InterPro" id="IPR002130">
    <property type="entry name" value="Cyclophilin-type_PPIase_dom"/>
</dbReference>
<dbReference type="FunCoup" id="F4PD96">
    <property type="interactions" value="575"/>
</dbReference>
<dbReference type="InterPro" id="IPR020892">
    <property type="entry name" value="Cyclophilin-type_PPIase_CS"/>
</dbReference>
<feature type="domain" description="PPIase cyclophilin-type" evidence="5">
    <location>
        <begin position="25"/>
        <end position="178"/>
    </location>
</feature>